<keyword evidence="2" id="KW-1185">Reference proteome</keyword>
<reference evidence="1 2" key="2">
    <citation type="journal article" date="2022" name="Mol. Ecol. Resour.">
        <title>The genomes of chicory, endive, great burdock and yacon provide insights into Asteraceae paleo-polyploidization history and plant inulin production.</title>
        <authorList>
            <person name="Fan W."/>
            <person name="Wang S."/>
            <person name="Wang H."/>
            <person name="Wang A."/>
            <person name="Jiang F."/>
            <person name="Liu H."/>
            <person name="Zhao H."/>
            <person name="Xu D."/>
            <person name="Zhang Y."/>
        </authorList>
    </citation>
    <scope>NUCLEOTIDE SEQUENCE [LARGE SCALE GENOMIC DNA]</scope>
    <source>
        <strain evidence="2">cv. Punajuju</strain>
        <tissue evidence="1">Leaves</tissue>
    </source>
</reference>
<evidence type="ECO:0000313" key="2">
    <source>
        <dbReference type="Proteomes" id="UP001055811"/>
    </source>
</evidence>
<reference evidence="2" key="1">
    <citation type="journal article" date="2022" name="Mol. Ecol. Resour.">
        <title>The genomes of chicory, endive, great burdock and yacon provide insights into Asteraceae palaeo-polyploidization history and plant inulin production.</title>
        <authorList>
            <person name="Fan W."/>
            <person name="Wang S."/>
            <person name="Wang H."/>
            <person name="Wang A."/>
            <person name="Jiang F."/>
            <person name="Liu H."/>
            <person name="Zhao H."/>
            <person name="Xu D."/>
            <person name="Zhang Y."/>
        </authorList>
    </citation>
    <scope>NUCLEOTIDE SEQUENCE [LARGE SCALE GENOMIC DNA]</scope>
    <source>
        <strain evidence="2">cv. Punajuju</strain>
    </source>
</reference>
<proteinExistence type="predicted"/>
<name>A0ACB8ZL64_CICIN</name>
<accession>A0ACB8ZL64</accession>
<organism evidence="1 2">
    <name type="scientific">Cichorium intybus</name>
    <name type="common">Chicory</name>
    <dbReference type="NCBI Taxonomy" id="13427"/>
    <lineage>
        <taxon>Eukaryota</taxon>
        <taxon>Viridiplantae</taxon>
        <taxon>Streptophyta</taxon>
        <taxon>Embryophyta</taxon>
        <taxon>Tracheophyta</taxon>
        <taxon>Spermatophyta</taxon>
        <taxon>Magnoliopsida</taxon>
        <taxon>eudicotyledons</taxon>
        <taxon>Gunneridae</taxon>
        <taxon>Pentapetalae</taxon>
        <taxon>asterids</taxon>
        <taxon>campanulids</taxon>
        <taxon>Asterales</taxon>
        <taxon>Asteraceae</taxon>
        <taxon>Cichorioideae</taxon>
        <taxon>Cichorieae</taxon>
        <taxon>Cichoriinae</taxon>
        <taxon>Cichorium</taxon>
    </lineage>
</organism>
<sequence>MVGLCGDSGSYFGQYIQTINKKHSNFQHSCFPYGSNLIINDYGAMHLENHKISSRDDLSVHIAMMMMEVSSVVQNTLNIEVGIAVI</sequence>
<protein>
    <submittedName>
        <fullName evidence="1">Uncharacterized protein</fullName>
    </submittedName>
</protein>
<dbReference type="EMBL" id="CM042016">
    <property type="protein sequence ID" value="KAI3698466.1"/>
    <property type="molecule type" value="Genomic_DNA"/>
</dbReference>
<comment type="caution">
    <text evidence="1">The sequence shown here is derived from an EMBL/GenBank/DDBJ whole genome shotgun (WGS) entry which is preliminary data.</text>
</comment>
<dbReference type="Proteomes" id="UP001055811">
    <property type="component" value="Linkage Group LG08"/>
</dbReference>
<gene>
    <name evidence="1" type="ORF">L2E82_42037</name>
</gene>
<evidence type="ECO:0000313" key="1">
    <source>
        <dbReference type="EMBL" id="KAI3698466.1"/>
    </source>
</evidence>